<dbReference type="EMBL" id="AZBU02000007">
    <property type="protein sequence ID" value="TKR69782.1"/>
    <property type="molecule type" value="Genomic_DNA"/>
</dbReference>
<proteinExistence type="predicted"/>
<evidence type="ECO:0000313" key="3">
    <source>
        <dbReference type="EMBL" id="TKR69782.1"/>
    </source>
</evidence>
<keyword evidence="4" id="KW-1185">Reference proteome</keyword>
<evidence type="ECO:0008006" key="5">
    <source>
        <dbReference type="Google" id="ProtNLM"/>
    </source>
</evidence>
<reference evidence="3 4" key="1">
    <citation type="journal article" date="2015" name="Genome Biol.">
        <title>Comparative genomics of Steinernema reveals deeply conserved gene regulatory networks.</title>
        <authorList>
            <person name="Dillman A.R."/>
            <person name="Macchietto M."/>
            <person name="Porter C.F."/>
            <person name="Rogers A."/>
            <person name="Williams B."/>
            <person name="Antoshechkin I."/>
            <person name="Lee M.M."/>
            <person name="Goodwin Z."/>
            <person name="Lu X."/>
            <person name="Lewis E.E."/>
            <person name="Goodrich-Blair H."/>
            <person name="Stock S.P."/>
            <person name="Adams B.J."/>
            <person name="Sternberg P.W."/>
            <person name="Mortazavi A."/>
        </authorList>
    </citation>
    <scope>NUCLEOTIDE SEQUENCE [LARGE SCALE GENOMIC DNA]</scope>
    <source>
        <strain evidence="3 4">ALL</strain>
    </source>
</reference>
<evidence type="ECO:0000313" key="4">
    <source>
        <dbReference type="Proteomes" id="UP000298663"/>
    </source>
</evidence>
<feature type="chain" id="PRO_5020249654" description="E1 domain-containing protein" evidence="2">
    <location>
        <begin position="22"/>
        <end position="476"/>
    </location>
</feature>
<feature type="transmembrane region" description="Helical" evidence="1">
    <location>
        <begin position="409"/>
        <end position="434"/>
    </location>
</feature>
<name>A0A4U5MKG2_STECR</name>
<gene>
    <name evidence="3" type="ORF">L596_021888</name>
</gene>
<evidence type="ECO:0000256" key="2">
    <source>
        <dbReference type="SAM" id="SignalP"/>
    </source>
</evidence>
<keyword evidence="2" id="KW-0732">Signal</keyword>
<dbReference type="AlphaFoldDB" id="A0A4U5MKG2"/>
<protein>
    <recommendedName>
        <fullName evidence="5">E1 domain-containing protein</fullName>
    </recommendedName>
</protein>
<keyword evidence="1" id="KW-0812">Transmembrane</keyword>
<keyword evidence="1" id="KW-1133">Transmembrane helix</keyword>
<keyword evidence="1" id="KW-0472">Membrane</keyword>
<organism evidence="3 4">
    <name type="scientific">Steinernema carpocapsae</name>
    <name type="common">Entomopathogenic nematode</name>
    <dbReference type="NCBI Taxonomy" id="34508"/>
    <lineage>
        <taxon>Eukaryota</taxon>
        <taxon>Metazoa</taxon>
        <taxon>Ecdysozoa</taxon>
        <taxon>Nematoda</taxon>
        <taxon>Chromadorea</taxon>
        <taxon>Rhabditida</taxon>
        <taxon>Tylenchina</taxon>
        <taxon>Panagrolaimomorpha</taxon>
        <taxon>Strongyloidoidea</taxon>
        <taxon>Steinernematidae</taxon>
        <taxon>Steinernema</taxon>
    </lineage>
</organism>
<dbReference type="OrthoDB" id="10639473at2759"/>
<feature type="signal peptide" evidence="2">
    <location>
        <begin position="1"/>
        <end position="21"/>
    </location>
</feature>
<reference evidence="3 4" key="2">
    <citation type="journal article" date="2019" name="G3 (Bethesda)">
        <title>Hybrid Assembly of the Genome of the Entomopathogenic Nematode Steinernema carpocapsae Identifies the X-Chromosome.</title>
        <authorList>
            <person name="Serra L."/>
            <person name="Macchietto M."/>
            <person name="Macias-Munoz A."/>
            <person name="McGill C.J."/>
            <person name="Rodriguez I.M."/>
            <person name="Rodriguez B."/>
            <person name="Murad R."/>
            <person name="Mortazavi A."/>
        </authorList>
    </citation>
    <scope>NUCLEOTIDE SEQUENCE [LARGE SCALE GENOMIC DNA]</scope>
    <source>
        <strain evidence="3 4">ALL</strain>
    </source>
</reference>
<comment type="caution">
    <text evidence="3">The sequence shown here is derived from an EMBL/GenBank/DDBJ whole genome shotgun (WGS) entry which is preliminary data.</text>
</comment>
<sequence>MRRSVAPIIGVLFCLYSLNEASSHEPKKLILCRDGYLAKWFHLAENRFENLEGSGYNCSMDYLSFLCRSVYGNVLHVERQNATLKVAATSVATEYVPGYDQPVKAEMKKKLVNFSKYKCLEYKPAPELKAPEGAWTDRLVATKYGKCESEGEWIERAEDHCRKELVKHAMGERCDDIFDRYVDITFVCDKERNKYHYHVVAPATTDFAVIEEYAKVAQEYEDAIRANDTDTGDRLFGRLVYLIKAVKQSNFSYTMDKQIEIEYRRMEIDFDGEFFSRDTIFETWKECVSNAVYRRYYDLINLALALVGNETSEADMFANRTIEYGLKHLDSMHCHAPIFLFPELRLQMEYFYLDYCKDHTPGIDPEHLGFLGEPDGHEKLVALYREIFSPGLASRRYLKKPPSEEHRPIYYAFSSALVVLVAVVGVLTAALFAVSRKVRDYHMGDHTVIYNRFNSGYIDDKDILDMEAVPEGTVSM</sequence>
<evidence type="ECO:0000256" key="1">
    <source>
        <dbReference type="SAM" id="Phobius"/>
    </source>
</evidence>
<accession>A0A4U5MKG2</accession>
<dbReference type="Proteomes" id="UP000298663">
    <property type="component" value="Unassembled WGS sequence"/>
</dbReference>